<feature type="transmembrane region" description="Helical" evidence="6">
    <location>
        <begin position="163"/>
        <end position="182"/>
    </location>
</feature>
<evidence type="ECO:0000256" key="5">
    <source>
        <dbReference type="SAM" id="MobiDB-lite"/>
    </source>
</evidence>
<dbReference type="Pfam" id="PF13515">
    <property type="entry name" value="FUSC_2"/>
    <property type="match status" value="1"/>
</dbReference>
<evidence type="ECO:0000313" key="11">
    <source>
        <dbReference type="Proteomes" id="UP000076798"/>
    </source>
</evidence>
<keyword evidence="11" id="KW-1185">Reference proteome</keyword>
<sequence>MERRKDKSPDRDSSSSGTTREHFNLDDSSRSKSRRLGGWRVKEHFGIKLEVPGWIKSKMNWPALKPVLRSATAAWISLLYVIIPSIENRMGQAGFLVLVGAFISPPSDPFIAILERELGILILVLSAWAWACLGIKLSSLARSEFVPTASTVDIFAGKYIEPWPSVICGVFLFFGSAMILYLKSRLGPGPFIFATVFACISLDICLTVAPLFPYPYYKIGETIVIPLSLHSATALICGALVVPQSLNAAFVKRLKAALLPMADALETQIPLLSKSPFSPDFDPGVFSEKVMNAEKGFTPMAASARLIKRDVSWGRFGGKDLLELQTIARRMLVRCNGMDYFYQIIESNRERFLPNTFKARTPGLTPAVSRAVSRSGTPPLTPTTTTISHIHSPASSNSLSSRTKRNHLHIPHFQIPHFKSDILHHSHSHETVVGVFESQKYLHLEERLMHPEAERYTIQAVKLLGESTRDLLVASSESIRFVGEWLEYVNSQRFRRIWPWAWAWGGKKDEMREKCMMGVKSVLEKLEGSLEEFRNDKRLLVLKPYRSADDPSSSLIAPSVPPHRFLFNCFVYQYHLMYFSIALIDMLRHIEKLERERLSSRLWMPILPLHKILAWSPWEASENLEHESGGDEEDPDIIPGLDISAMDLGDTGARDPDALPPDNIFERVGAWVYHATAGITRGNVIFALKAGVLTVLLSLPTYVQRSGKFAYEHKAVWAIIMGQLTISRFRGDTAFGLSARIIATFFGGVTGLAVWYISTGQGSGNAFGLAATCAVVFPMLMFARLYYPAPPMTLILFTVTTVLVVGYSWQDNHITTPGSPGTSVHFSEIPQNLISIISGGFGWNVAWRRFLLVTIGVSSAFIFSLLPPSTTLRRYQRTTYATTTSEIGSLCCSIVSFANTQRQDRTPDILKSLIAIRAKLKRSLLIQTNIDYEISLRGRWPRERYKTILDIQMQVAYLLSHLMSVVEHLEPAWSLAFLNRVRFLDSDFQGDVLAVISMISTALRTGTPLPQITPCPLLDRFLLYHHGLNVIRKENDDDYGLPRTLTLSTLENEQYMYFCVGVASTYGIVARLDRLMIATKELVGEHYHIHGVGMPYERRTRPGVPDDRPTKDA</sequence>
<evidence type="ECO:0000256" key="2">
    <source>
        <dbReference type="ARBA" id="ARBA00022692"/>
    </source>
</evidence>
<keyword evidence="2 6" id="KW-0812">Transmembrane</keyword>
<organism evidence="10 11">
    <name type="scientific">Sistotremastrum suecicum HHB10207 ss-3</name>
    <dbReference type="NCBI Taxonomy" id="1314776"/>
    <lineage>
        <taxon>Eukaryota</taxon>
        <taxon>Fungi</taxon>
        <taxon>Dikarya</taxon>
        <taxon>Basidiomycota</taxon>
        <taxon>Agaricomycotina</taxon>
        <taxon>Agaricomycetes</taxon>
        <taxon>Sistotremastrales</taxon>
        <taxon>Sistotremastraceae</taxon>
        <taxon>Sistotremastrum</taxon>
    </lineage>
</organism>
<evidence type="ECO:0000256" key="4">
    <source>
        <dbReference type="ARBA" id="ARBA00023136"/>
    </source>
</evidence>
<evidence type="ECO:0000259" key="8">
    <source>
        <dbReference type="Pfam" id="PF10337"/>
    </source>
</evidence>
<feature type="region of interest" description="Disordered" evidence="5">
    <location>
        <begin position="1"/>
        <end position="32"/>
    </location>
</feature>
<feature type="transmembrane region" description="Helical" evidence="6">
    <location>
        <begin position="118"/>
        <end position="137"/>
    </location>
</feature>
<feature type="transmembrane region" description="Helical" evidence="6">
    <location>
        <begin position="191"/>
        <end position="212"/>
    </location>
</feature>
<dbReference type="OrthoDB" id="2274698at2759"/>
<evidence type="ECO:0008006" key="12">
    <source>
        <dbReference type="Google" id="ProtNLM"/>
    </source>
</evidence>
<comment type="subcellular location">
    <subcellularLocation>
        <location evidence="1">Membrane</location>
        <topology evidence="1">Multi-pass membrane protein</topology>
    </subcellularLocation>
</comment>
<feature type="domain" description="Putative ER transporter 6TM N-terminal" evidence="8">
    <location>
        <begin position="52"/>
        <end position="541"/>
    </location>
</feature>
<dbReference type="InterPro" id="IPR049453">
    <property type="entry name" value="Memb_transporter_dom"/>
</dbReference>
<feature type="transmembrane region" description="Helical" evidence="6">
    <location>
        <begin position="232"/>
        <end position="251"/>
    </location>
</feature>
<feature type="transmembrane region" description="Helical" evidence="6">
    <location>
        <begin position="794"/>
        <end position="810"/>
    </location>
</feature>
<feature type="transmembrane region" description="Helical" evidence="6">
    <location>
        <begin position="89"/>
        <end position="106"/>
    </location>
</feature>
<evidence type="ECO:0000313" key="10">
    <source>
        <dbReference type="EMBL" id="KZT35081.1"/>
    </source>
</evidence>
<dbReference type="EMBL" id="KV428153">
    <property type="protein sequence ID" value="KZT35081.1"/>
    <property type="molecule type" value="Genomic_DNA"/>
</dbReference>
<accession>A0A166A8S3</accession>
<evidence type="ECO:0000256" key="3">
    <source>
        <dbReference type="ARBA" id="ARBA00022989"/>
    </source>
</evidence>
<dbReference type="PANTHER" id="PTHR37994">
    <property type="entry name" value="ARAE_2_N DOMAIN-CONTAINING PROTEIN-RELATED"/>
    <property type="match status" value="1"/>
</dbReference>
<evidence type="ECO:0000259" key="7">
    <source>
        <dbReference type="Pfam" id="PF10334"/>
    </source>
</evidence>
<evidence type="ECO:0000259" key="9">
    <source>
        <dbReference type="Pfam" id="PF13515"/>
    </source>
</evidence>
<feature type="domain" description="DUF2421" evidence="7">
    <location>
        <begin position="868"/>
        <end position="1087"/>
    </location>
</feature>
<feature type="transmembrane region" description="Helical" evidence="6">
    <location>
        <begin position="737"/>
        <end position="758"/>
    </location>
</feature>
<dbReference type="Proteomes" id="UP000076798">
    <property type="component" value="Unassembled WGS sequence"/>
</dbReference>
<keyword evidence="4 6" id="KW-0472">Membrane</keyword>
<keyword evidence="3 6" id="KW-1133">Transmembrane helix</keyword>
<dbReference type="InterPro" id="IPR018820">
    <property type="entry name" value="BRE4-related_DUF2421"/>
</dbReference>
<feature type="domain" description="Integral membrane bound transporter" evidence="9">
    <location>
        <begin position="713"/>
        <end position="862"/>
    </location>
</feature>
<proteinExistence type="predicted"/>
<name>A0A166A8S3_9AGAM</name>
<dbReference type="GO" id="GO:0016020">
    <property type="term" value="C:membrane"/>
    <property type="evidence" value="ECO:0007669"/>
    <property type="project" value="UniProtKB-SubCell"/>
</dbReference>
<feature type="transmembrane region" description="Helical" evidence="6">
    <location>
        <begin position="850"/>
        <end position="867"/>
    </location>
</feature>
<feature type="transmembrane region" description="Helical" evidence="6">
    <location>
        <begin position="764"/>
        <end position="787"/>
    </location>
</feature>
<dbReference type="STRING" id="1314776.A0A166A8S3"/>
<dbReference type="Pfam" id="PF10337">
    <property type="entry name" value="ArAE_2_N"/>
    <property type="match status" value="1"/>
</dbReference>
<protein>
    <recommendedName>
        <fullName evidence="12">ER transporter 6TM N-terminal domain-containing protein</fullName>
    </recommendedName>
</protein>
<gene>
    <name evidence="10" type="ORF">SISSUDRAFT_1064765</name>
</gene>
<dbReference type="Pfam" id="PF10334">
    <property type="entry name" value="BRE4"/>
    <property type="match status" value="1"/>
</dbReference>
<reference evidence="10 11" key="1">
    <citation type="journal article" date="2016" name="Mol. Biol. Evol.">
        <title>Comparative Genomics of Early-Diverging Mushroom-Forming Fungi Provides Insights into the Origins of Lignocellulose Decay Capabilities.</title>
        <authorList>
            <person name="Nagy L.G."/>
            <person name="Riley R."/>
            <person name="Tritt A."/>
            <person name="Adam C."/>
            <person name="Daum C."/>
            <person name="Floudas D."/>
            <person name="Sun H."/>
            <person name="Yadav J.S."/>
            <person name="Pangilinan J."/>
            <person name="Larsson K.H."/>
            <person name="Matsuura K."/>
            <person name="Barry K."/>
            <person name="Labutti K."/>
            <person name="Kuo R."/>
            <person name="Ohm R.A."/>
            <person name="Bhattacharya S.S."/>
            <person name="Shirouzu T."/>
            <person name="Yoshinaga Y."/>
            <person name="Martin F.M."/>
            <person name="Grigoriev I.V."/>
            <person name="Hibbett D.S."/>
        </authorList>
    </citation>
    <scope>NUCLEOTIDE SEQUENCE [LARGE SCALE GENOMIC DNA]</scope>
    <source>
        <strain evidence="10 11">HHB10207 ss-3</strain>
    </source>
</reference>
<dbReference type="PANTHER" id="PTHR37994:SF1">
    <property type="entry name" value="ER TRANSPORTER 6TM N-TERMINAL DOMAIN-CONTAINING PROTEIN"/>
    <property type="match status" value="1"/>
</dbReference>
<feature type="region of interest" description="Disordered" evidence="5">
    <location>
        <begin position="368"/>
        <end position="401"/>
    </location>
</feature>
<feature type="compositionally biased region" description="Basic and acidic residues" evidence="5">
    <location>
        <begin position="1"/>
        <end position="30"/>
    </location>
</feature>
<dbReference type="AlphaFoldDB" id="A0A166A8S3"/>
<feature type="transmembrane region" description="Helical" evidence="6">
    <location>
        <begin position="66"/>
        <end position="83"/>
    </location>
</feature>
<evidence type="ECO:0000256" key="1">
    <source>
        <dbReference type="ARBA" id="ARBA00004141"/>
    </source>
</evidence>
<evidence type="ECO:0000256" key="6">
    <source>
        <dbReference type="SAM" id="Phobius"/>
    </source>
</evidence>
<feature type="compositionally biased region" description="Low complexity" evidence="5">
    <location>
        <begin position="373"/>
        <end position="396"/>
    </location>
</feature>
<dbReference type="InterPro" id="IPR018823">
    <property type="entry name" value="ArAE_2_N"/>
</dbReference>